<evidence type="ECO:0000256" key="4">
    <source>
        <dbReference type="ARBA" id="ARBA00023136"/>
    </source>
</evidence>
<comment type="subcellular location">
    <subcellularLocation>
        <location evidence="1">Membrane</location>
        <topology evidence="1">Multi-pass membrane protein</topology>
    </subcellularLocation>
</comment>
<evidence type="ECO:0000256" key="3">
    <source>
        <dbReference type="ARBA" id="ARBA00022989"/>
    </source>
</evidence>
<proteinExistence type="predicted"/>
<gene>
    <name evidence="6" type="ORF">RJN63_07725</name>
</gene>
<evidence type="ECO:0000256" key="2">
    <source>
        <dbReference type="ARBA" id="ARBA00022692"/>
    </source>
</evidence>
<dbReference type="RefSeq" id="WP_034331313.1">
    <property type="nucleotide sequence ID" value="NZ_JAVLSM010000004.1"/>
</dbReference>
<dbReference type="SUPFAM" id="SSF158442">
    <property type="entry name" value="DsbB-like"/>
    <property type="match status" value="1"/>
</dbReference>
<evidence type="ECO:0000313" key="6">
    <source>
        <dbReference type="EMBL" id="MDT0336710.1"/>
    </source>
</evidence>
<evidence type="ECO:0000256" key="1">
    <source>
        <dbReference type="ARBA" id="ARBA00004141"/>
    </source>
</evidence>
<dbReference type="Gene3D" id="1.20.1550.10">
    <property type="entry name" value="DsbB-like"/>
    <property type="match status" value="1"/>
</dbReference>
<dbReference type="EMBL" id="JAVRAA010000003">
    <property type="protein sequence ID" value="MDT0336710.1"/>
    <property type="molecule type" value="Genomic_DNA"/>
</dbReference>
<keyword evidence="2 5" id="KW-0812">Transmembrane</keyword>
<dbReference type="InterPro" id="IPR003752">
    <property type="entry name" value="DiS_bond_form_DsbB/BdbC"/>
</dbReference>
<protein>
    <submittedName>
        <fullName evidence="6">Disulfide bond formation protein B</fullName>
    </submittedName>
</protein>
<reference evidence="6" key="1">
    <citation type="submission" date="2023-02" db="EMBL/GenBank/DDBJ databases">
        <title>Description of Herbaspirillum huttiense subsp. nephrolepsisexaltata and Herbaspirillum huttiense subsp. lycopersicon.</title>
        <authorList>
            <person name="Poudel M."/>
            <person name="Sharma A."/>
            <person name="Goss E."/>
            <person name="Tapia J.H."/>
            <person name="Harmon C.M."/>
            <person name="Jones J.B."/>
        </authorList>
    </citation>
    <scope>NUCLEOTIDE SEQUENCE</scope>
    <source>
        <strain evidence="6">NC40101</strain>
    </source>
</reference>
<dbReference type="GO" id="GO:0016020">
    <property type="term" value="C:membrane"/>
    <property type="evidence" value="ECO:0007669"/>
    <property type="project" value="UniProtKB-SubCell"/>
</dbReference>
<dbReference type="GO" id="GO:0015035">
    <property type="term" value="F:protein-disulfide reductase activity"/>
    <property type="evidence" value="ECO:0007669"/>
    <property type="project" value="InterPro"/>
</dbReference>
<keyword evidence="3 5" id="KW-1133">Transmembrane helix</keyword>
<feature type="transmembrane region" description="Helical" evidence="5">
    <location>
        <begin position="12"/>
        <end position="39"/>
    </location>
</feature>
<keyword evidence="4 5" id="KW-0472">Membrane</keyword>
<comment type="caution">
    <text evidence="6">The sequence shown here is derived from an EMBL/GenBank/DDBJ whole genome shotgun (WGS) entry which is preliminary data.</text>
</comment>
<dbReference type="InterPro" id="IPR023380">
    <property type="entry name" value="DsbB-like_sf"/>
</dbReference>
<feature type="transmembrane region" description="Helical" evidence="5">
    <location>
        <begin position="115"/>
        <end position="136"/>
    </location>
</feature>
<organism evidence="6">
    <name type="scientific">Herbaspirillum huttiense subsp. nephrolepidis</name>
    <dbReference type="NCBI Taxonomy" id="3075126"/>
    <lineage>
        <taxon>Bacteria</taxon>
        <taxon>Pseudomonadati</taxon>
        <taxon>Pseudomonadota</taxon>
        <taxon>Betaproteobacteria</taxon>
        <taxon>Burkholderiales</taxon>
        <taxon>Oxalobacteraceae</taxon>
        <taxon>Herbaspirillum</taxon>
    </lineage>
</organism>
<sequence>MDRSIVFTPRDPVLPGGVFLNCLCLLAVSACLGLLLYYQWVLLEPPCPLCLLQRTGIILTGIGFMRNLRFGVKSAHYGVALVGALLTGLIALRQLSLEGMAGQTPSGPLFQGLHFYTWSALFSLAAIIVIAGLLGFKSAEYPATLLLLQSAEYQNEQRRIPWGRLVVSLIFLLVVGAHLTASVMGCDRIACDEDLIDRLQLNAPAPPHAR</sequence>
<name>A0AAE4G7L4_9BURK</name>
<dbReference type="Pfam" id="PF02600">
    <property type="entry name" value="DsbB"/>
    <property type="match status" value="1"/>
</dbReference>
<accession>A0AAE4G7L4</accession>
<evidence type="ECO:0000256" key="5">
    <source>
        <dbReference type="SAM" id="Phobius"/>
    </source>
</evidence>
<dbReference type="AlphaFoldDB" id="A0AAE4G7L4"/>
<dbReference type="PROSITE" id="PS51257">
    <property type="entry name" value="PROKAR_LIPOPROTEIN"/>
    <property type="match status" value="1"/>
</dbReference>
<feature type="transmembrane region" description="Helical" evidence="5">
    <location>
        <begin position="165"/>
        <end position="185"/>
    </location>
</feature>
<feature type="transmembrane region" description="Helical" evidence="5">
    <location>
        <begin position="75"/>
        <end position="95"/>
    </location>
</feature>
<dbReference type="GO" id="GO:0006457">
    <property type="term" value="P:protein folding"/>
    <property type="evidence" value="ECO:0007669"/>
    <property type="project" value="InterPro"/>
</dbReference>